<dbReference type="SUPFAM" id="SSF51004">
    <property type="entry name" value="C-terminal (heme d1) domain of cytochrome cd1-nitrite reductase"/>
    <property type="match status" value="1"/>
</dbReference>
<dbReference type="InterPro" id="IPR019405">
    <property type="entry name" value="Lactonase_7-beta_prop"/>
</dbReference>
<keyword evidence="2" id="KW-0119">Carbohydrate metabolism</keyword>
<dbReference type="Proteomes" id="UP000267585">
    <property type="component" value="Unassembled WGS sequence"/>
</dbReference>
<dbReference type="Pfam" id="PF10282">
    <property type="entry name" value="Lactonase"/>
    <property type="match status" value="1"/>
</dbReference>
<dbReference type="GO" id="GO:0006006">
    <property type="term" value="P:glucose metabolic process"/>
    <property type="evidence" value="ECO:0007669"/>
    <property type="project" value="UniProtKB-KW"/>
</dbReference>
<comment type="caution">
    <text evidence="3">The sequence shown here is derived from an EMBL/GenBank/DDBJ whole genome shotgun (WGS) entry which is preliminary data.</text>
</comment>
<name>A0A3S0BW27_9FLAO</name>
<dbReference type="Gene3D" id="2.130.10.10">
    <property type="entry name" value="YVTN repeat-like/Quinoprotein amine dehydrogenase"/>
    <property type="match status" value="1"/>
</dbReference>
<evidence type="ECO:0000313" key="4">
    <source>
        <dbReference type="Proteomes" id="UP000267585"/>
    </source>
</evidence>
<evidence type="ECO:0000313" key="3">
    <source>
        <dbReference type="EMBL" id="RTE52938.1"/>
    </source>
</evidence>
<dbReference type="InterPro" id="IPR050282">
    <property type="entry name" value="Cycloisomerase_2"/>
</dbReference>
<reference evidence="3 4" key="1">
    <citation type="submission" date="2018-11" db="EMBL/GenBank/DDBJ databases">
        <title>Arenibacter aquaticus sp.nov., a marine bacterium isolated from surface seawater in the South China Sea.</title>
        <authorList>
            <person name="Guo J."/>
            <person name="Sun J."/>
        </authorList>
    </citation>
    <scope>NUCLEOTIDE SEQUENCE [LARGE SCALE GENOMIC DNA]</scope>
    <source>
        <strain evidence="3 4">GUO666</strain>
    </source>
</reference>
<sequence length="382" mass="41462">MKHIFGYVVLSVFLLLLTSCKNTSKKSQVGLEEQPIQNKSLQLLVGTFAEGDGQGIYQLEFNPESGVLSNSRQVAVENRPGYLYLSKDGERVYSSNGTQPGSVSVFKWNKDKTALNKVGNLSSKGDGACYIGLSPDEDLLAAANYGSGGIVLYPVDQNGEILDDPQEIQHEGSGPHPNQKAAHAHCVQFSSNGDFLYAVDLGIDQILAYPITQEKKLGKAVVGLQLDPGDGPRHLIFNPTKNMAFVINELSSTVVSASVDPLTGKFKKIDKQSTLPADYEGKNSCADIHLSPNGKFLYASNRGHNSIAVYSVSDSGYLKPVTIESVQGDWPRNFTLSPDGNFLLVANKNSNNITVFQVDKETGRLKYTGNQINIPQPVCLKF</sequence>
<keyword evidence="2" id="KW-0313">Glucose metabolism</keyword>
<organism evidence="3 4">
    <name type="scientific">Arenibacter aquaticus</name>
    <dbReference type="NCBI Taxonomy" id="2489054"/>
    <lineage>
        <taxon>Bacteria</taxon>
        <taxon>Pseudomonadati</taxon>
        <taxon>Bacteroidota</taxon>
        <taxon>Flavobacteriia</taxon>
        <taxon>Flavobacteriales</taxon>
        <taxon>Flavobacteriaceae</taxon>
        <taxon>Arenibacter</taxon>
    </lineage>
</organism>
<dbReference type="EMBL" id="RQPJ01000014">
    <property type="protein sequence ID" value="RTE52938.1"/>
    <property type="molecule type" value="Genomic_DNA"/>
</dbReference>
<proteinExistence type="inferred from homology"/>
<accession>A0A3S0BW27</accession>
<dbReference type="InterPro" id="IPR011048">
    <property type="entry name" value="Haem_d1_sf"/>
</dbReference>
<dbReference type="GO" id="GO:0017057">
    <property type="term" value="F:6-phosphogluconolactonase activity"/>
    <property type="evidence" value="ECO:0007669"/>
    <property type="project" value="TreeGrafter"/>
</dbReference>
<dbReference type="PANTHER" id="PTHR30344:SF1">
    <property type="entry name" value="6-PHOSPHOGLUCONOLACTONASE"/>
    <property type="match status" value="1"/>
</dbReference>
<gene>
    <name evidence="3" type="ORF">EHW67_14840</name>
</gene>
<dbReference type="InterPro" id="IPR015943">
    <property type="entry name" value="WD40/YVTN_repeat-like_dom_sf"/>
</dbReference>
<keyword evidence="4" id="KW-1185">Reference proteome</keyword>
<evidence type="ECO:0000256" key="2">
    <source>
        <dbReference type="ARBA" id="ARBA00022526"/>
    </source>
</evidence>
<dbReference type="GO" id="GO:0005829">
    <property type="term" value="C:cytosol"/>
    <property type="evidence" value="ECO:0007669"/>
    <property type="project" value="TreeGrafter"/>
</dbReference>
<dbReference type="PANTHER" id="PTHR30344">
    <property type="entry name" value="6-PHOSPHOGLUCONOLACTONASE-RELATED"/>
    <property type="match status" value="1"/>
</dbReference>
<dbReference type="FunFam" id="2.130.10.10:FF:000306">
    <property type="entry name" value="3-carboxymuconate cyclase"/>
    <property type="match status" value="1"/>
</dbReference>
<protein>
    <submittedName>
        <fullName evidence="3">Lactonase family protein</fullName>
    </submittedName>
</protein>
<dbReference type="AlphaFoldDB" id="A0A3S0BW27"/>
<dbReference type="RefSeq" id="WP_126163162.1">
    <property type="nucleotide sequence ID" value="NZ_RQPJ01000014.1"/>
</dbReference>
<comment type="similarity">
    <text evidence="1">Belongs to the cycloisomerase 2 family.</text>
</comment>
<evidence type="ECO:0000256" key="1">
    <source>
        <dbReference type="ARBA" id="ARBA00005564"/>
    </source>
</evidence>
<dbReference type="OrthoDB" id="9790815at2"/>
<dbReference type="PROSITE" id="PS51257">
    <property type="entry name" value="PROKAR_LIPOPROTEIN"/>
    <property type="match status" value="1"/>
</dbReference>